<evidence type="ECO:0000313" key="3">
    <source>
        <dbReference type="Proteomes" id="UP000240974"/>
    </source>
</evidence>
<dbReference type="AlphaFoldDB" id="A0A2T3G200"/>
<reference evidence="2 3" key="1">
    <citation type="journal article" date="2019" name="Int. J. Syst. Evol. Microbiol.">
        <title>Faecalibacillus intestinalis gen. nov., sp. nov. and Faecalibacillus faecis sp. nov., isolated from human faeces.</title>
        <authorList>
            <person name="Seo B."/>
            <person name="Jeon K."/>
            <person name="Baek I."/>
            <person name="Lee Y.M."/>
            <person name="Baek K."/>
            <person name="Ko G."/>
        </authorList>
    </citation>
    <scope>NUCLEOTIDE SEQUENCE [LARGE SCALE GENOMIC DNA]</scope>
    <source>
        <strain evidence="2 3">SNUG30099</strain>
    </source>
</reference>
<sequence>MKSTKKIYPIFYNFIAILFGVMMAGILFINLFVANRREFPCKKKFLFSNIKLLIIGIVVFAILVVIYNKFIKKYVDKLTKKQCNILLLIYFFVTFILQIYIINKIFFLSGWDVAQLRVATDQLMEGIKLNQGNSFNTYLQIYPNNLFLLFIFVIISKIAYICSIDSHLLMSIVSALSVNLSIIMMIKIIGKISKNKHMCVLFVFISTLFLMFSPWIVIPYSDTYAMFFTTSVLYIFFNKENLDQYVYIFVLVLISLIGYKIKPTVIISIIAIAIIKIWSYLFGNKKLKLDILFKSIIAIVLSVLLFGIINNFSKSFLGYERNIDVEMPMTHFMMMGMNEKMKGVFLYEDVEYTTSFKGIDNKKTANIKEIKKRLNQYGVNGYLQLLIDKSLINYDDGSFAWGIEGNFYQKTISENKSIFLKKMYYNNGEYYKYFESYLQSIWLLILFMSIFSIFKIRNHELLVINLTIIGITLFLLLFEARARYLFLYSPYYLLLFVIGTANIYIKIDSKMKNMRN</sequence>
<name>A0A2T3G200_9FIRM</name>
<proteinExistence type="predicted"/>
<feature type="transmembrane region" description="Helical" evidence="1">
    <location>
        <begin position="223"/>
        <end position="238"/>
    </location>
</feature>
<keyword evidence="1" id="KW-0472">Membrane</keyword>
<accession>A0A2T3G200</accession>
<feature type="transmembrane region" description="Helical" evidence="1">
    <location>
        <begin position="461"/>
        <end position="478"/>
    </location>
</feature>
<protein>
    <recommendedName>
        <fullName evidence="4">Glycosyltransferase RgtA/B/C/D-like domain-containing protein</fullName>
    </recommendedName>
</protein>
<evidence type="ECO:0008006" key="4">
    <source>
        <dbReference type="Google" id="ProtNLM"/>
    </source>
</evidence>
<feature type="transmembrane region" description="Helical" evidence="1">
    <location>
        <begin position="12"/>
        <end position="33"/>
    </location>
</feature>
<feature type="transmembrane region" description="Helical" evidence="1">
    <location>
        <begin position="267"/>
        <end position="284"/>
    </location>
</feature>
<feature type="transmembrane region" description="Helical" evidence="1">
    <location>
        <begin position="87"/>
        <end position="107"/>
    </location>
</feature>
<feature type="transmembrane region" description="Helical" evidence="1">
    <location>
        <begin position="167"/>
        <end position="186"/>
    </location>
</feature>
<gene>
    <name evidence="2" type="ORF">C7U54_06960</name>
</gene>
<feature type="transmembrane region" description="Helical" evidence="1">
    <location>
        <begin position="484"/>
        <end position="505"/>
    </location>
</feature>
<feature type="transmembrane region" description="Helical" evidence="1">
    <location>
        <begin position="291"/>
        <end position="309"/>
    </location>
</feature>
<feature type="transmembrane region" description="Helical" evidence="1">
    <location>
        <begin position="198"/>
        <end position="217"/>
    </location>
</feature>
<comment type="caution">
    <text evidence="2">The sequence shown here is derived from an EMBL/GenBank/DDBJ whole genome shotgun (WGS) entry which is preliminary data.</text>
</comment>
<feature type="transmembrane region" description="Helical" evidence="1">
    <location>
        <begin position="45"/>
        <end position="67"/>
    </location>
</feature>
<dbReference type="RefSeq" id="WP_107029786.1">
    <property type="nucleotide sequence ID" value="NZ_PYLQ01000007.1"/>
</dbReference>
<evidence type="ECO:0000313" key="2">
    <source>
        <dbReference type="EMBL" id="PST41543.1"/>
    </source>
</evidence>
<feature type="transmembrane region" description="Helical" evidence="1">
    <location>
        <begin position="436"/>
        <end position="454"/>
    </location>
</feature>
<keyword evidence="1" id="KW-1133">Transmembrane helix</keyword>
<dbReference type="Proteomes" id="UP000240974">
    <property type="component" value="Unassembled WGS sequence"/>
</dbReference>
<feature type="transmembrane region" description="Helical" evidence="1">
    <location>
        <begin position="141"/>
        <end position="161"/>
    </location>
</feature>
<feature type="transmembrane region" description="Helical" evidence="1">
    <location>
        <begin position="245"/>
        <end position="261"/>
    </location>
</feature>
<dbReference type="EMBL" id="PYLQ01000007">
    <property type="protein sequence ID" value="PST41543.1"/>
    <property type="molecule type" value="Genomic_DNA"/>
</dbReference>
<keyword evidence="3" id="KW-1185">Reference proteome</keyword>
<organism evidence="2 3">
    <name type="scientific">Faecalibacillus intestinalis</name>
    <dbReference type="NCBI Taxonomy" id="1982626"/>
    <lineage>
        <taxon>Bacteria</taxon>
        <taxon>Bacillati</taxon>
        <taxon>Bacillota</taxon>
        <taxon>Erysipelotrichia</taxon>
        <taxon>Erysipelotrichales</taxon>
        <taxon>Coprobacillaceae</taxon>
        <taxon>Faecalibacillus</taxon>
    </lineage>
</organism>
<keyword evidence="1" id="KW-0812">Transmembrane</keyword>
<evidence type="ECO:0000256" key="1">
    <source>
        <dbReference type="SAM" id="Phobius"/>
    </source>
</evidence>